<evidence type="ECO:0000259" key="5">
    <source>
        <dbReference type="PROSITE" id="PS50097"/>
    </source>
</evidence>
<dbReference type="PROSITE" id="PS51649">
    <property type="entry name" value="NPH3"/>
    <property type="match status" value="1"/>
</dbReference>
<evidence type="ECO:0008006" key="10">
    <source>
        <dbReference type="Google" id="ProtNLM"/>
    </source>
</evidence>
<dbReference type="HOGENOM" id="CLU_005994_6_2_1"/>
<dbReference type="EnsemblPlants" id="PNT61949">
    <property type="protein sequence ID" value="PNT61949"/>
    <property type="gene ID" value="BRADI_5g23307v3"/>
</dbReference>
<keyword evidence="9" id="KW-1185">Reference proteome</keyword>
<evidence type="ECO:0000313" key="9">
    <source>
        <dbReference type="Proteomes" id="UP000008810"/>
    </source>
</evidence>
<dbReference type="Gramene" id="PNT61948">
    <property type="protein sequence ID" value="PNT61948"/>
    <property type="gene ID" value="BRADI_5g23307v3"/>
</dbReference>
<name>I1J2C6_BRADI</name>
<sequence>MATAKAFIGSKSPDCFQLRDPNSWVCLTELASDVVVEVGEVSFHLHKFPLINRSSTLQKLITSSPTSDDDNKQPCTVNLDDLPGGPATFQLVAKFCYDVRIELTAANVVPLRCAAEHLGMTSAGSASAANLAELTESFLRDAVLPNWDASVRALQTCSGNASALLSRYAEELGVVSRCVESLASKACADPTLFGSPMLAYYTAKEDSESASGSAAVMWNGIATAGKPRAPGAGWWYKQATSLHFPFYKRLISEMKSKGMSPHSVGGSLMHYATRHISGLNTRKLLGAAASSEPETTTTVVTDVDGERALLEEIVALMPPERGAATARFLLAALRTAAVLHAGEKCRSALETMAGAQLEEAALEELLIPNVGYASETLYDVDSVQRMLERFFVMAAEYEGELSPEIVMADGGDGGREVSGGELAAACGAVAKLVDGYLAEVGSDAGLKLSKFQTVAALVPDHARPLDDGLYRAIDIYLKAHPGLTNTEREQVCRLMNCQKLSLEACTHAAQNERLPLRVVVQVLFFEQLRLRTTVAGWFFVSDNAVAAADPQRPGSSNSSSRPRKSFAGGLGDIESAAGSEEEDDDEAEIEDHDCRSSSEQASVEEIRQRVVELEEECSSMRHEIHRLGKPKGALGRLFRKLGLANAGGGKSSSSRQLLKSSSEGKRSRFLDLGC</sequence>
<evidence type="ECO:0000259" key="6">
    <source>
        <dbReference type="PROSITE" id="PS51649"/>
    </source>
</evidence>
<dbReference type="AlphaFoldDB" id="I1J2C6"/>
<evidence type="ECO:0000256" key="3">
    <source>
        <dbReference type="PROSITE-ProRule" id="PRU00982"/>
    </source>
</evidence>
<evidence type="ECO:0000313" key="7">
    <source>
        <dbReference type="EMBL" id="PNT61948.1"/>
    </source>
</evidence>
<dbReference type="InterPro" id="IPR043454">
    <property type="entry name" value="NPH3/RPT2-like"/>
</dbReference>
<dbReference type="GeneID" id="100822288"/>
<protein>
    <recommendedName>
        <fullName evidence="10">NPH3 domain-containing protein</fullName>
    </recommendedName>
</protein>
<dbReference type="EMBL" id="CM000884">
    <property type="protein sequence ID" value="PNT61949.1"/>
    <property type="molecule type" value="Genomic_DNA"/>
</dbReference>
<dbReference type="eggNOG" id="ENOG502QR2D">
    <property type="taxonomic scope" value="Eukaryota"/>
</dbReference>
<dbReference type="EnsemblPlants" id="PNT61948">
    <property type="protein sequence ID" value="PNT61948"/>
    <property type="gene ID" value="BRADI_5g23307v3"/>
</dbReference>
<feature type="compositionally biased region" description="Low complexity" evidence="4">
    <location>
        <begin position="550"/>
        <end position="560"/>
    </location>
</feature>
<dbReference type="RefSeq" id="XP_003579359.1">
    <property type="nucleotide sequence ID" value="XM_003579311.4"/>
</dbReference>
<dbReference type="Gramene" id="PNT61949">
    <property type="protein sequence ID" value="PNT61949"/>
    <property type="gene ID" value="BRADI_5g23307v3"/>
</dbReference>
<feature type="compositionally biased region" description="Acidic residues" evidence="4">
    <location>
        <begin position="579"/>
        <end position="591"/>
    </location>
</feature>
<reference evidence="8" key="3">
    <citation type="submission" date="2018-08" db="UniProtKB">
        <authorList>
            <consortium name="EnsemblPlants"/>
        </authorList>
    </citation>
    <scope>IDENTIFICATION</scope>
    <source>
        <strain evidence="8">cv. Bd21</strain>
    </source>
</reference>
<reference evidence="7" key="2">
    <citation type="submission" date="2017-06" db="EMBL/GenBank/DDBJ databases">
        <title>WGS assembly of Brachypodium distachyon.</title>
        <authorList>
            <consortium name="The International Brachypodium Initiative"/>
            <person name="Lucas S."/>
            <person name="Harmon-Smith M."/>
            <person name="Lail K."/>
            <person name="Tice H."/>
            <person name="Grimwood J."/>
            <person name="Bruce D."/>
            <person name="Barry K."/>
            <person name="Shu S."/>
            <person name="Lindquist E."/>
            <person name="Wang M."/>
            <person name="Pitluck S."/>
            <person name="Vogel J.P."/>
            <person name="Garvin D.F."/>
            <person name="Mockler T.C."/>
            <person name="Schmutz J."/>
            <person name="Rokhsar D."/>
            <person name="Bevan M.W."/>
        </authorList>
    </citation>
    <scope>NUCLEOTIDE SEQUENCE</scope>
    <source>
        <strain evidence="7">Bd21</strain>
    </source>
</reference>
<dbReference type="SUPFAM" id="SSF54695">
    <property type="entry name" value="POZ domain"/>
    <property type="match status" value="1"/>
</dbReference>
<gene>
    <name evidence="8" type="primary">LOC100822288</name>
    <name evidence="7" type="ORF">BRADI_5g23307v3</name>
</gene>
<dbReference type="InterPro" id="IPR000210">
    <property type="entry name" value="BTB/POZ_dom"/>
</dbReference>
<accession>I1J2C6</accession>
<dbReference type="OrthoDB" id="624345at2759"/>
<feature type="region of interest" description="Disordered" evidence="4">
    <location>
        <begin position="645"/>
        <end position="674"/>
    </location>
</feature>
<dbReference type="PROSITE" id="PS50097">
    <property type="entry name" value="BTB"/>
    <property type="match status" value="1"/>
</dbReference>
<reference evidence="7 8" key="1">
    <citation type="journal article" date="2010" name="Nature">
        <title>Genome sequencing and analysis of the model grass Brachypodium distachyon.</title>
        <authorList>
            <consortium name="International Brachypodium Initiative"/>
        </authorList>
    </citation>
    <scope>NUCLEOTIDE SEQUENCE [LARGE SCALE GENOMIC DNA]</scope>
    <source>
        <strain evidence="7">Bd21</strain>
        <strain evidence="8">cv. Bd21</strain>
    </source>
</reference>
<feature type="compositionally biased region" description="Low complexity" evidence="4">
    <location>
        <begin position="651"/>
        <end position="661"/>
    </location>
</feature>
<feature type="domain" description="NPH3" evidence="6">
    <location>
        <begin position="233"/>
        <end position="529"/>
    </location>
</feature>
<dbReference type="Gene3D" id="3.30.710.10">
    <property type="entry name" value="Potassium Channel Kv1.1, Chain A"/>
    <property type="match status" value="1"/>
</dbReference>
<comment type="similarity">
    <text evidence="3">Belongs to the NPH3 family.</text>
</comment>
<dbReference type="ExpressionAtlas" id="I1J2C6">
    <property type="expression patterns" value="baseline"/>
</dbReference>
<dbReference type="Proteomes" id="UP000008810">
    <property type="component" value="Chromosome 5"/>
</dbReference>
<dbReference type="EMBL" id="CM000884">
    <property type="protein sequence ID" value="PNT61948.1"/>
    <property type="molecule type" value="Genomic_DNA"/>
</dbReference>
<organism evidence="7">
    <name type="scientific">Brachypodium distachyon</name>
    <name type="common">Purple false brome</name>
    <name type="synonym">Trachynia distachya</name>
    <dbReference type="NCBI Taxonomy" id="15368"/>
    <lineage>
        <taxon>Eukaryota</taxon>
        <taxon>Viridiplantae</taxon>
        <taxon>Streptophyta</taxon>
        <taxon>Embryophyta</taxon>
        <taxon>Tracheophyta</taxon>
        <taxon>Spermatophyta</taxon>
        <taxon>Magnoliopsida</taxon>
        <taxon>Liliopsida</taxon>
        <taxon>Poales</taxon>
        <taxon>Poaceae</taxon>
        <taxon>BOP clade</taxon>
        <taxon>Pooideae</taxon>
        <taxon>Stipodae</taxon>
        <taxon>Brachypodieae</taxon>
        <taxon>Brachypodium</taxon>
    </lineage>
</organism>
<feature type="region of interest" description="Disordered" evidence="4">
    <location>
        <begin position="547"/>
        <end position="603"/>
    </location>
</feature>
<dbReference type="PANTHER" id="PTHR32370">
    <property type="entry name" value="OS12G0117600 PROTEIN"/>
    <property type="match status" value="1"/>
</dbReference>
<feature type="domain" description="BTB" evidence="5">
    <location>
        <begin position="32"/>
        <end position="105"/>
    </location>
</feature>
<dbReference type="Pfam" id="PF00651">
    <property type="entry name" value="BTB"/>
    <property type="match status" value="1"/>
</dbReference>
<evidence type="ECO:0000256" key="1">
    <source>
        <dbReference type="ARBA" id="ARBA00004906"/>
    </source>
</evidence>
<keyword evidence="2" id="KW-0833">Ubl conjugation pathway</keyword>
<evidence type="ECO:0000313" key="8">
    <source>
        <dbReference type="EnsemblPlants" id="PNT61948"/>
    </source>
</evidence>
<evidence type="ECO:0000256" key="4">
    <source>
        <dbReference type="SAM" id="MobiDB-lite"/>
    </source>
</evidence>
<comment type="pathway">
    <text evidence="1">Protein modification; protein ubiquitination.</text>
</comment>
<evidence type="ECO:0000256" key="2">
    <source>
        <dbReference type="ARBA" id="ARBA00022786"/>
    </source>
</evidence>
<dbReference type="UniPathway" id="UPA00143"/>
<dbReference type="SMART" id="SM00225">
    <property type="entry name" value="BTB"/>
    <property type="match status" value="1"/>
</dbReference>
<dbReference type="KEGG" id="bdi:100822288"/>
<dbReference type="OMA" id="MLEYYTA"/>
<proteinExistence type="inferred from homology"/>
<feature type="compositionally biased region" description="Basic and acidic residues" evidence="4">
    <location>
        <begin position="662"/>
        <end position="674"/>
    </location>
</feature>
<dbReference type="GO" id="GO:0016567">
    <property type="term" value="P:protein ubiquitination"/>
    <property type="evidence" value="ECO:0007669"/>
    <property type="project" value="UniProtKB-UniPathway"/>
</dbReference>
<dbReference type="InterPro" id="IPR011333">
    <property type="entry name" value="SKP1/BTB/POZ_sf"/>
</dbReference>
<dbReference type="InterPro" id="IPR027356">
    <property type="entry name" value="NPH3_dom"/>
</dbReference>
<dbReference type="Pfam" id="PF03000">
    <property type="entry name" value="NPH3"/>
    <property type="match status" value="1"/>
</dbReference>